<keyword evidence="3" id="KW-1185">Reference proteome</keyword>
<evidence type="ECO:0008006" key="4">
    <source>
        <dbReference type="Google" id="ProtNLM"/>
    </source>
</evidence>
<organism evidence="2 3">
    <name type="scientific">Orchesella dallaii</name>
    <dbReference type="NCBI Taxonomy" id="48710"/>
    <lineage>
        <taxon>Eukaryota</taxon>
        <taxon>Metazoa</taxon>
        <taxon>Ecdysozoa</taxon>
        <taxon>Arthropoda</taxon>
        <taxon>Hexapoda</taxon>
        <taxon>Collembola</taxon>
        <taxon>Entomobryomorpha</taxon>
        <taxon>Entomobryoidea</taxon>
        <taxon>Orchesellidae</taxon>
        <taxon>Orchesellinae</taxon>
        <taxon>Orchesella</taxon>
    </lineage>
</organism>
<comment type="caution">
    <text evidence="2">The sequence shown here is derived from an EMBL/GenBank/DDBJ whole genome shotgun (WGS) entry which is preliminary data.</text>
</comment>
<sequence>MRKVIVGKRRIQQIARQEVNLAFFSEDVVVNNVLSHSAETPVDDSNIEVINEHFTPPSNINTTSQCITNLVESSSSTSEDDTYDLLEDLKNWALKNQINHSQLSSLLKVLKKHECHNNFPSDSRSVLKVQDKVEIKSLDPVEIDDEAGKSVEVVPNSWLTKADNNQNVQCCWPPVKNPTKLVTQLKEPEPNWSLYAARVLRKYETFQRARIALPRAQYTSDWSEVDETPKRKRVSIPRRKVLPQQESSEEEISQQGRGLKTFPIYPPLLLCDDEERQDDFGEIGVTNNEDCNLFGLDEIINAGHVQNEEASPSVNSCEEKSQDNDAMGNDQNLATQNPGPILELLRKLVLDVAVIKRTVQNIDGRLQQLEKGVEPISGQVADKHENLLLHPFKTLAAFQEFDDSMDKEKMESLKVEILKCGGDSAVEFVGRALKKLLTNEVGLDYSLWGFKNNLNFSKTAVWAVLKEAALSIRRISPTEKTIEKAASEWFRHCGDRIRQTNKKLRMS</sequence>
<feature type="region of interest" description="Disordered" evidence="1">
    <location>
        <begin position="307"/>
        <end position="332"/>
    </location>
</feature>
<evidence type="ECO:0000256" key="1">
    <source>
        <dbReference type="SAM" id="MobiDB-lite"/>
    </source>
</evidence>
<dbReference type="PANTHER" id="PTHR34153">
    <property type="entry name" value="SI:CH211-262H13.3-RELATED-RELATED"/>
    <property type="match status" value="1"/>
</dbReference>
<name>A0ABP1RLP0_9HEXA</name>
<evidence type="ECO:0000313" key="2">
    <source>
        <dbReference type="EMBL" id="CAL8130214.1"/>
    </source>
</evidence>
<dbReference type="PANTHER" id="PTHR34153:SF2">
    <property type="entry name" value="SI:CH211-262H13.3-RELATED"/>
    <property type="match status" value="1"/>
</dbReference>
<gene>
    <name evidence="2" type="ORF">ODALV1_LOCUS23621</name>
</gene>
<dbReference type="Proteomes" id="UP001642540">
    <property type="component" value="Unassembled WGS sequence"/>
</dbReference>
<protein>
    <recommendedName>
        <fullName evidence="4">DUF4806 domain-containing protein</fullName>
    </recommendedName>
</protein>
<reference evidence="2 3" key="1">
    <citation type="submission" date="2024-08" db="EMBL/GenBank/DDBJ databases">
        <authorList>
            <person name="Cucini C."/>
            <person name="Frati F."/>
        </authorList>
    </citation>
    <scope>NUCLEOTIDE SEQUENCE [LARGE SCALE GENOMIC DNA]</scope>
</reference>
<proteinExistence type="predicted"/>
<evidence type="ECO:0000313" key="3">
    <source>
        <dbReference type="Proteomes" id="UP001642540"/>
    </source>
</evidence>
<accession>A0ABP1RLP0</accession>
<dbReference type="EMBL" id="CAXLJM020000081">
    <property type="protein sequence ID" value="CAL8130214.1"/>
    <property type="molecule type" value="Genomic_DNA"/>
</dbReference>